<reference evidence="1 2" key="1">
    <citation type="submission" date="2021-06" db="EMBL/GenBank/DDBJ databases">
        <authorList>
            <person name="Kallberg Y."/>
            <person name="Tangrot J."/>
            <person name="Rosling A."/>
        </authorList>
    </citation>
    <scope>NUCLEOTIDE SEQUENCE [LARGE SCALE GENOMIC DNA]</scope>
    <source>
        <strain evidence="1 2">120-4 pot B 10/14</strain>
    </source>
</reference>
<comment type="caution">
    <text evidence="1">The sequence shown here is derived from an EMBL/GenBank/DDBJ whole genome shotgun (WGS) entry which is preliminary data.</text>
</comment>
<dbReference type="EMBL" id="CAJVQB010012444">
    <property type="protein sequence ID" value="CAG8755512.1"/>
    <property type="molecule type" value="Genomic_DNA"/>
</dbReference>
<proteinExistence type="predicted"/>
<dbReference type="Proteomes" id="UP000789901">
    <property type="component" value="Unassembled WGS sequence"/>
</dbReference>
<evidence type="ECO:0000313" key="1">
    <source>
        <dbReference type="EMBL" id="CAG8755512.1"/>
    </source>
</evidence>
<accession>A0ABN7VDM0</accession>
<keyword evidence="2" id="KW-1185">Reference proteome</keyword>
<gene>
    <name evidence="1" type="ORF">GMARGA_LOCUS16862</name>
</gene>
<organism evidence="1 2">
    <name type="scientific">Gigaspora margarita</name>
    <dbReference type="NCBI Taxonomy" id="4874"/>
    <lineage>
        <taxon>Eukaryota</taxon>
        <taxon>Fungi</taxon>
        <taxon>Fungi incertae sedis</taxon>
        <taxon>Mucoromycota</taxon>
        <taxon>Glomeromycotina</taxon>
        <taxon>Glomeromycetes</taxon>
        <taxon>Diversisporales</taxon>
        <taxon>Gigasporaceae</taxon>
        <taxon>Gigaspora</taxon>
    </lineage>
</organism>
<protein>
    <submittedName>
        <fullName evidence="1">33793_t:CDS:1</fullName>
    </submittedName>
</protein>
<evidence type="ECO:0000313" key="2">
    <source>
        <dbReference type="Proteomes" id="UP000789901"/>
    </source>
</evidence>
<name>A0ABN7VDM0_GIGMA</name>
<sequence>MNKIAQKDINNIWISIESGILYAAKHNIPFRRIPNSTKKALSTNKKTKSPSQKDTISISKICQELKKLAKENKDQKAILALSSERALKIRLLLYKINARYKTNIDLDETASIEEWAQNIKSWLYIFNKKWALALEKEKNERIKEFTDR</sequence>